<sequence>MTTPTILLLGTCDTKLPELLYAKSRLSPKTNVLIMDIGRNPATDPSIDVPHAIILSSTSDKDRIPTLDRSAYIEALIPHATETVQALYRENRIHAVLGIGGSCGTALATTLMRDALPVGFPKLMVSTMASGDVGPYIGETDICMMYSVVDIAGRNRVLETVLENAAAAVAGMADVHQRRVSEKKEEGDEKVEGVRIGISMFGVTTPAVTRAREYLEEVVEGCEVYVFHATGSGGRALERLVSEGVLDAVLDLTTTEICDEVVGGVLSAGGERLCAASKRDVPRVVSVGACDMVNFGTPESVPGEFLKGNERLFHHHNPTVTLMRTTGEECAEIGKVIARNVRGDGVKWTKVILPTGGVSMIDVPGQAFWDPEVDEVLFSTLEEELRDSGIPIVRDDRQINDPGFAVAAAEMLRHLIEESRAA</sequence>
<dbReference type="InterPro" id="IPR008322">
    <property type="entry name" value="UPF0261"/>
</dbReference>
<proteinExistence type="predicted"/>
<comment type="caution">
    <text evidence="3">The sequence shown here is derived from an EMBL/GenBank/DDBJ whole genome shotgun (WGS) entry which is preliminary data.</text>
</comment>
<dbReference type="CDD" id="cd15488">
    <property type="entry name" value="Tm-1-like"/>
    <property type="match status" value="1"/>
</dbReference>
<dbReference type="EMBL" id="JAPZBO010000008">
    <property type="protein sequence ID" value="KAJ5307409.1"/>
    <property type="molecule type" value="Genomic_DNA"/>
</dbReference>
<dbReference type="AlphaFoldDB" id="A0A9W9PS72"/>
<dbReference type="Pfam" id="PF23189">
    <property type="entry name" value="UPF0261_C"/>
    <property type="match status" value="1"/>
</dbReference>
<dbReference type="Proteomes" id="UP001147746">
    <property type="component" value="Unassembled WGS sequence"/>
</dbReference>
<feature type="domain" description="UPF0261" evidence="1">
    <location>
        <begin position="4"/>
        <end position="177"/>
    </location>
</feature>
<feature type="domain" description="UPF0261" evidence="2">
    <location>
        <begin position="195"/>
        <end position="415"/>
    </location>
</feature>
<dbReference type="InterPro" id="IPR056778">
    <property type="entry name" value="UPF0261_C"/>
</dbReference>
<dbReference type="PANTHER" id="PTHR31862:SF1">
    <property type="entry name" value="UPF0261 DOMAIN PROTEIN (AFU_ORTHOLOGUE AFUA_1G10120)"/>
    <property type="match status" value="1"/>
</dbReference>
<organism evidence="3 4">
    <name type="scientific">Penicillium atrosanguineum</name>
    <dbReference type="NCBI Taxonomy" id="1132637"/>
    <lineage>
        <taxon>Eukaryota</taxon>
        <taxon>Fungi</taxon>
        <taxon>Dikarya</taxon>
        <taxon>Ascomycota</taxon>
        <taxon>Pezizomycotina</taxon>
        <taxon>Eurotiomycetes</taxon>
        <taxon>Eurotiomycetidae</taxon>
        <taxon>Eurotiales</taxon>
        <taxon>Aspergillaceae</taxon>
        <taxon>Penicillium</taxon>
    </lineage>
</organism>
<dbReference type="PANTHER" id="PTHR31862">
    <property type="entry name" value="UPF0261 DOMAIN PROTEIN (AFU_ORTHOLOGUE AFUA_1G10120)"/>
    <property type="match status" value="1"/>
</dbReference>
<accession>A0A9W9PS72</accession>
<dbReference type="InterPro" id="IPR051353">
    <property type="entry name" value="Tobamovirus_resist_UPF0261"/>
</dbReference>
<dbReference type="Gene3D" id="3.40.50.12030">
    <property type="entry name" value="Uncharacterised protein family UPF0261, NC domain"/>
    <property type="match status" value="1"/>
</dbReference>
<evidence type="ECO:0000259" key="2">
    <source>
        <dbReference type="Pfam" id="PF23189"/>
    </source>
</evidence>
<dbReference type="InterPro" id="IPR044122">
    <property type="entry name" value="UPF0261_N"/>
</dbReference>
<dbReference type="PIRSF" id="PIRSF033271">
    <property type="entry name" value="UCP033271"/>
    <property type="match status" value="1"/>
</dbReference>
<evidence type="ECO:0000259" key="1">
    <source>
        <dbReference type="Pfam" id="PF06792"/>
    </source>
</evidence>
<keyword evidence="4" id="KW-1185">Reference proteome</keyword>
<dbReference type="NCBIfam" id="NF002674">
    <property type="entry name" value="PRK02399.1-2"/>
    <property type="match status" value="1"/>
</dbReference>
<dbReference type="Pfam" id="PF06792">
    <property type="entry name" value="UPF0261"/>
    <property type="match status" value="1"/>
</dbReference>
<evidence type="ECO:0000313" key="4">
    <source>
        <dbReference type="Proteomes" id="UP001147746"/>
    </source>
</evidence>
<name>A0A9W9PS72_9EURO</name>
<evidence type="ECO:0000313" key="3">
    <source>
        <dbReference type="EMBL" id="KAJ5307409.1"/>
    </source>
</evidence>
<dbReference type="Gene3D" id="3.40.50.12020">
    <property type="entry name" value="Uncharacterised protein family UPF0261, NN domain"/>
    <property type="match status" value="1"/>
</dbReference>
<reference evidence="3" key="2">
    <citation type="journal article" date="2023" name="IMA Fungus">
        <title>Comparative genomic study of the Penicillium genus elucidates a diverse pangenome and 15 lateral gene transfer events.</title>
        <authorList>
            <person name="Petersen C."/>
            <person name="Sorensen T."/>
            <person name="Nielsen M.R."/>
            <person name="Sondergaard T.E."/>
            <person name="Sorensen J.L."/>
            <person name="Fitzpatrick D.A."/>
            <person name="Frisvad J.C."/>
            <person name="Nielsen K.L."/>
        </authorList>
    </citation>
    <scope>NUCLEOTIDE SEQUENCE</scope>
    <source>
        <strain evidence="3">IBT 21472</strain>
    </source>
</reference>
<reference evidence="3" key="1">
    <citation type="submission" date="2022-12" db="EMBL/GenBank/DDBJ databases">
        <authorList>
            <person name="Petersen C."/>
        </authorList>
    </citation>
    <scope>NUCLEOTIDE SEQUENCE</scope>
    <source>
        <strain evidence="3">IBT 21472</strain>
    </source>
</reference>
<protein>
    <submittedName>
        <fullName evidence="3">Uncharacterized protein</fullName>
    </submittedName>
</protein>
<gene>
    <name evidence="3" type="ORF">N7476_008065</name>
</gene>